<comment type="caution">
    <text evidence="1">The sequence shown here is derived from an EMBL/GenBank/DDBJ whole genome shotgun (WGS) entry which is preliminary data.</text>
</comment>
<organism evidence="1 2">
    <name type="scientific">Aromia moschata</name>
    <dbReference type="NCBI Taxonomy" id="1265417"/>
    <lineage>
        <taxon>Eukaryota</taxon>
        <taxon>Metazoa</taxon>
        <taxon>Ecdysozoa</taxon>
        <taxon>Arthropoda</taxon>
        <taxon>Hexapoda</taxon>
        <taxon>Insecta</taxon>
        <taxon>Pterygota</taxon>
        <taxon>Neoptera</taxon>
        <taxon>Endopterygota</taxon>
        <taxon>Coleoptera</taxon>
        <taxon>Polyphaga</taxon>
        <taxon>Cucujiformia</taxon>
        <taxon>Chrysomeloidea</taxon>
        <taxon>Cerambycidae</taxon>
        <taxon>Cerambycinae</taxon>
        <taxon>Callichromatini</taxon>
        <taxon>Aromia</taxon>
    </lineage>
</organism>
<dbReference type="Proteomes" id="UP001162162">
    <property type="component" value="Unassembled WGS sequence"/>
</dbReference>
<dbReference type="EMBL" id="JAPWTK010001268">
    <property type="protein sequence ID" value="KAJ8933216.1"/>
    <property type="molecule type" value="Genomic_DNA"/>
</dbReference>
<evidence type="ECO:0000313" key="2">
    <source>
        <dbReference type="Proteomes" id="UP001162162"/>
    </source>
</evidence>
<accession>A0AAV8X3X6</accession>
<protein>
    <submittedName>
        <fullName evidence="1">Uncharacterized protein</fullName>
    </submittedName>
</protein>
<name>A0AAV8X3X6_9CUCU</name>
<gene>
    <name evidence="1" type="ORF">NQ318_008737</name>
</gene>
<proteinExistence type="predicted"/>
<keyword evidence="2" id="KW-1185">Reference proteome</keyword>
<sequence>MPEYENVAVDPSRNRYTFQRSVSEPKPISKSHHSQALHRFASFNKAFDFDKYQEPSWAECLLSKEKDCKEEKIAPIAKLESLDELDLESPLGSPKKPKK</sequence>
<reference evidence="1" key="1">
    <citation type="journal article" date="2023" name="Insect Mol. Biol.">
        <title>Genome sequencing provides insights into the evolution of gene families encoding plant cell wall-degrading enzymes in longhorned beetles.</title>
        <authorList>
            <person name="Shin N.R."/>
            <person name="Okamura Y."/>
            <person name="Kirsch R."/>
            <person name="Pauchet Y."/>
        </authorList>
    </citation>
    <scope>NUCLEOTIDE SEQUENCE</scope>
    <source>
        <strain evidence="1">AMC_N1</strain>
    </source>
</reference>
<dbReference type="AlphaFoldDB" id="A0AAV8X3X6"/>
<evidence type="ECO:0000313" key="1">
    <source>
        <dbReference type="EMBL" id="KAJ8933216.1"/>
    </source>
</evidence>